<dbReference type="RefSeq" id="WP_190260642.1">
    <property type="nucleotide sequence ID" value="NZ_CP053923.1"/>
</dbReference>
<organism evidence="1 2">
    <name type="scientific">Defluviicoccus vanus</name>
    <dbReference type="NCBI Taxonomy" id="111831"/>
    <lineage>
        <taxon>Bacteria</taxon>
        <taxon>Pseudomonadati</taxon>
        <taxon>Pseudomonadota</taxon>
        <taxon>Alphaproteobacteria</taxon>
        <taxon>Rhodospirillales</taxon>
        <taxon>Rhodospirillaceae</taxon>
        <taxon>Defluviicoccus</taxon>
    </lineage>
</organism>
<keyword evidence="2" id="KW-1185">Reference proteome</keyword>
<evidence type="ECO:0000313" key="1">
    <source>
        <dbReference type="EMBL" id="QNT70156.1"/>
    </source>
</evidence>
<gene>
    <name evidence="1" type="ORF">HQ394_13475</name>
</gene>
<dbReference type="Proteomes" id="UP000516369">
    <property type="component" value="Chromosome"/>
</dbReference>
<accession>A0A7H1N370</accession>
<protein>
    <submittedName>
        <fullName evidence="1">Uncharacterized protein</fullName>
    </submittedName>
</protein>
<dbReference type="KEGG" id="dvn:HQ394_13475"/>
<dbReference type="AlphaFoldDB" id="A0A7H1N370"/>
<reference evidence="1 2" key="1">
    <citation type="submission" date="2020-05" db="EMBL/GenBank/DDBJ databases">
        <title>Complete closed genome sequence of Defluviicoccus vanus.</title>
        <authorList>
            <person name="Bessarab I."/>
            <person name="Arumugam K."/>
            <person name="Maszenan A.M."/>
            <person name="Seviour R.J."/>
            <person name="Williams R.B."/>
        </authorList>
    </citation>
    <scope>NUCLEOTIDE SEQUENCE [LARGE SCALE GENOMIC DNA]</scope>
    <source>
        <strain evidence="1 2">Ben 114</strain>
    </source>
</reference>
<proteinExistence type="predicted"/>
<evidence type="ECO:0000313" key="2">
    <source>
        <dbReference type="Proteomes" id="UP000516369"/>
    </source>
</evidence>
<dbReference type="EMBL" id="CP053923">
    <property type="protein sequence ID" value="QNT70156.1"/>
    <property type="molecule type" value="Genomic_DNA"/>
</dbReference>
<sequence>MSEPHVVAALKDKRAELAGIIGELEKRIDGHRADLVHLDATLRMFAPDIEVARIRPRSVHRRNAWFGRGECARLVYGILCAAVRPMTSREIAEALMACRGLDPADRRTRELIQKTVHGMLKHAEPSMVAAPADGQALAWRVAD</sequence>
<name>A0A7H1N370_9PROT</name>